<dbReference type="AlphaFoldDB" id="A0A1C7M324"/>
<evidence type="ECO:0000313" key="2">
    <source>
        <dbReference type="Proteomes" id="UP000092993"/>
    </source>
</evidence>
<name>A0A1C7M324_GRIFR</name>
<protein>
    <submittedName>
        <fullName evidence="1">Uncharacterized protein</fullName>
    </submittedName>
</protein>
<comment type="caution">
    <text evidence="1">The sequence shown here is derived from an EMBL/GenBank/DDBJ whole genome shotgun (WGS) entry which is preliminary data.</text>
</comment>
<proteinExistence type="predicted"/>
<dbReference type="EMBL" id="LUGG01000011">
    <property type="protein sequence ID" value="OBZ71315.1"/>
    <property type="molecule type" value="Genomic_DNA"/>
</dbReference>
<dbReference type="Proteomes" id="UP000092993">
    <property type="component" value="Unassembled WGS sequence"/>
</dbReference>
<accession>A0A1C7M324</accession>
<sequence>MSTRLHGLLAYLLCRSSYISVESLWSLSLARRSVTGISLQIDLTRCHFRIPLSSVHKFELHVFSYLRVQLNEGNVGCRSDDAHTFIVKRFTPVCLHQIAYPDLETCIAEILDAPNEVNPHLN</sequence>
<keyword evidence="2" id="KW-1185">Reference proteome</keyword>
<reference evidence="1 2" key="1">
    <citation type="submission" date="2016-03" db="EMBL/GenBank/DDBJ databases">
        <title>Whole genome sequencing of Grifola frondosa 9006-11.</title>
        <authorList>
            <person name="Min B."/>
            <person name="Park H."/>
            <person name="Kim J.-G."/>
            <person name="Cho H."/>
            <person name="Oh Y.-L."/>
            <person name="Kong W.-S."/>
            <person name="Choi I.-G."/>
        </authorList>
    </citation>
    <scope>NUCLEOTIDE SEQUENCE [LARGE SCALE GENOMIC DNA]</scope>
    <source>
        <strain evidence="1 2">9006-11</strain>
    </source>
</reference>
<gene>
    <name evidence="1" type="ORF">A0H81_08330</name>
</gene>
<evidence type="ECO:0000313" key="1">
    <source>
        <dbReference type="EMBL" id="OBZ71315.1"/>
    </source>
</evidence>
<organism evidence="1 2">
    <name type="scientific">Grifola frondosa</name>
    <name type="common">Maitake</name>
    <name type="synonym">Polyporus frondosus</name>
    <dbReference type="NCBI Taxonomy" id="5627"/>
    <lineage>
        <taxon>Eukaryota</taxon>
        <taxon>Fungi</taxon>
        <taxon>Dikarya</taxon>
        <taxon>Basidiomycota</taxon>
        <taxon>Agaricomycotina</taxon>
        <taxon>Agaricomycetes</taxon>
        <taxon>Polyporales</taxon>
        <taxon>Grifolaceae</taxon>
        <taxon>Grifola</taxon>
    </lineage>
</organism>